<feature type="compositionally biased region" description="Polar residues" evidence="3">
    <location>
        <begin position="199"/>
        <end position="214"/>
    </location>
</feature>
<dbReference type="AlphaFoldDB" id="A0A5A7SXI3"/>
<evidence type="ECO:0000256" key="3">
    <source>
        <dbReference type="SAM" id="MobiDB-lite"/>
    </source>
</evidence>
<feature type="compositionally biased region" description="Polar residues" evidence="3">
    <location>
        <begin position="176"/>
        <end position="190"/>
    </location>
</feature>
<feature type="region of interest" description="Disordered" evidence="3">
    <location>
        <begin position="135"/>
        <end position="356"/>
    </location>
</feature>
<gene>
    <name evidence="5" type="ORF">E6C27_scaffold65G001620</name>
</gene>
<comment type="caution">
    <text evidence="5">The sequence shown here is derived from an EMBL/GenBank/DDBJ whole genome shotgun (WGS) entry which is preliminary data.</text>
</comment>
<dbReference type="PANTHER" id="PTHR31346">
    <property type="entry name" value="MULTIPLE ORGANELLAR RNA EDITING FACTOR 2, CHLOROPLASTIC-RELATED-RELATED"/>
    <property type="match status" value="1"/>
</dbReference>
<evidence type="ECO:0000259" key="4">
    <source>
        <dbReference type="Pfam" id="PF21864"/>
    </source>
</evidence>
<accession>A0A5A7SXI3</accession>
<dbReference type="GO" id="GO:0006397">
    <property type="term" value="P:mRNA processing"/>
    <property type="evidence" value="ECO:0007669"/>
    <property type="project" value="UniProtKB-KW"/>
</dbReference>
<dbReference type="Proteomes" id="UP000321393">
    <property type="component" value="Unassembled WGS sequence"/>
</dbReference>
<feature type="compositionally biased region" description="Polar residues" evidence="3">
    <location>
        <begin position="309"/>
        <end position="356"/>
    </location>
</feature>
<evidence type="ECO:0000313" key="6">
    <source>
        <dbReference type="Proteomes" id="UP000321393"/>
    </source>
</evidence>
<proteinExistence type="predicted"/>
<feature type="domain" description="MORF/ORRM1/DAG-like MORF" evidence="4">
    <location>
        <begin position="42"/>
        <end position="136"/>
    </location>
</feature>
<keyword evidence="1" id="KW-0507">mRNA processing</keyword>
<dbReference type="PANTHER" id="PTHR31346:SF5">
    <property type="entry name" value="MULTIPLE ORGANELLAR RNA EDITING FACTOR 1, MITOCHONDRIAL"/>
    <property type="match status" value="1"/>
</dbReference>
<evidence type="ECO:0000256" key="1">
    <source>
        <dbReference type="ARBA" id="ARBA00022664"/>
    </source>
</evidence>
<feature type="compositionally biased region" description="Gly residues" evidence="3">
    <location>
        <begin position="291"/>
        <end position="307"/>
    </location>
</feature>
<sequence>MIPTHWPLRSSSMASYSRSSFGSNNEEDKIGPDTILFEGCDYNHWLITMEFPKDPKPTPEEMVRTYEETCAKGLNISVEEAKQKIYACSTTTYQGFQALMTEEESEKFRGSLPGVVFILPDSYIDPVNKEYGGDKYINGTIIPRPPPIQYGGRQVRRQQTRNPDQPRYDRAPRSAPNWQGNPSFNQQGSMQGDGHHSGPSHNYSPQGPPQNYGSQGPRESRNPSLMNDYPPQGRDFYQGGRGPMPSPQENYNRRGQGSYNHNVQGNYQQRDYVPPPGPGNFGSGFNPAQGGPYGQGGSRGHGTGTPYGQGQSHGSYPSPTEGQRSSQGDQRNMQGEQQNYNSGGQTWNDQVRRLTQ</sequence>
<dbReference type="EMBL" id="SSTE01020484">
    <property type="protein sequence ID" value="KAA0034171.1"/>
    <property type="molecule type" value="Genomic_DNA"/>
</dbReference>
<dbReference type="GO" id="GO:0005739">
    <property type="term" value="C:mitochondrion"/>
    <property type="evidence" value="ECO:0007669"/>
    <property type="project" value="TreeGrafter"/>
</dbReference>
<dbReference type="OrthoDB" id="1706674at2759"/>
<dbReference type="STRING" id="1194695.A0A5A7SXI3"/>
<reference evidence="5 6" key="1">
    <citation type="submission" date="2019-08" db="EMBL/GenBank/DDBJ databases">
        <title>Draft genome sequences of two oriental melons (Cucumis melo L. var makuwa).</title>
        <authorList>
            <person name="Kwon S.-Y."/>
        </authorList>
    </citation>
    <scope>NUCLEOTIDE SEQUENCE [LARGE SCALE GENOMIC DNA]</scope>
    <source>
        <strain evidence="6">cv. SW 3</strain>
        <tissue evidence="5">Leaf</tissue>
    </source>
</reference>
<keyword evidence="2" id="KW-0809">Transit peptide</keyword>
<feature type="region of interest" description="Disordered" evidence="3">
    <location>
        <begin position="1"/>
        <end position="28"/>
    </location>
</feature>
<dbReference type="InterPro" id="IPR054059">
    <property type="entry name" value="MORF/ORRM1/DAG-like_MORF"/>
</dbReference>
<protein>
    <submittedName>
        <fullName evidence="5">Multiple organellar RNA editing factor 1</fullName>
    </submittedName>
</protein>
<dbReference type="Pfam" id="PF21864">
    <property type="entry name" value="MORF_dom"/>
    <property type="match status" value="1"/>
</dbReference>
<evidence type="ECO:0000313" key="5">
    <source>
        <dbReference type="EMBL" id="KAA0034171.1"/>
    </source>
</evidence>
<dbReference type="GO" id="GO:0016554">
    <property type="term" value="P:cytidine to uridine editing"/>
    <property type="evidence" value="ECO:0007669"/>
    <property type="project" value="InterPro"/>
</dbReference>
<organism evidence="5 6">
    <name type="scientific">Cucumis melo var. makuwa</name>
    <name type="common">Oriental melon</name>
    <dbReference type="NCBI Taxonomy" id="1194695"/>
    <lineage>
        <taxon>Eukaryota</taxon>
        <taxon>Viridiplantae</taxon>
        <taxon>Streptophyta</taxon>
        <taxon>Embryophyta</taxon>
        <taxon>Tracheophyta</taxon>
        <taxon>Spermatophyta</taxon>
        <taxon>Magnoliopsida</taxon>
        <taxon>eudicotyledons</taxon>
        <taxon>Gunneridae</taxon>
        <taxon>Pentapetalae</taxon>
        <taxon>rosids</taxon>
        <taxon>fabids</taxon>
        <taxon>Cucurbitales</taxon>
        <taxon>Cucurbitaceae</taxon>
        <taxon>Benincaseae</taxon>
        <taxon>Cucumis</taxon>
    </lineage>
</organism>
<feature type="compositionally biased region" description="Low complexity" evidence="3">
    <location>
        <begin position="10"/>
        <end position="23"/>
    </location>
</feature>
<name>A0A5A7SXI3_CUCMM</name>
<dbReference type="InterPro" id="IPR039206">
    <property type="entry name" value="MORF/ORRM1/DAG-like"/>
</dbReference>
<dbReference type="GO" id="GO:0080156">
    <property type="term" value="P:mitochondrial mRNA modification"/>
    <property type="evidence" value="ECO:0007669"/>
    <property type="project" value="TreeGrafter"/>
</dbReference>
<evidence type="ECO:0000256" key="2">
    <source>
        <dbReference type="ARBA" id="ARBA00022946"/>
    </source>
</evidence>
<feature type="compositionally biased region" description="Polar residues" evidence="3">
    <location>
        <begin position="247"/>
        <end position="269"/>
    </location>
</feature>